<sequence>MKPTNYKETDHFLADESIPLNEKIDYLESFIIKYKSDLGELRQQYDNFKFYGPNTPSDDDLELWEGDIEKAEFHQKAKWESKVRSIERQIKNKENAIYKLNVKLKYYQKLKRDTNETINSSVKPHKDDIYRKYGALKGEFGVDNAFYKLCDWIKNLECDVGVTDYIKTDTPQNFDKSYRVWLKRK</sequence>
<proteinExistence type="predicted"/>
<dbReference type="RefSeq" id="WP_237855775.1">
    <property type="nucleotide sequence ID" value="NZ_JAKLWS010000032.1"/>
</dbReference>
<reference evidence="2" key="2">
    <citation type="submission" date="2024-05" db="EMBL/GenBank/DDBJ databases">
        <title>Rhodohalobacter halophilus gen. nov., sp. nov., a moderately halophilic member of the family Balneolaceae.</title>
        <authorList>
            <person name="Xia J."/>
        </authorList>
    </citation>
    <scope>NUCLEOTIDE SEQUENCE</scope>
    <source>
        <strain evidence="2">WB101</strain>
    </source>
</reference>
<keyword evidence="3" id="KW-1185">Reference proteome</keyword>
<dbReference type="EMBL" id="JAKLWS010000032">
    <property type="protein sequence ID" value="MCG2590387.1"/>
    <property type="molecule type" value="Genomic_DNA"/>
</dbReference>
<evidence type="ECO:0000313" key="2">
    <source>
        <dbReference type="EMBL" id="MCG2590387.1"/>
    </source>
</evidence>
<keyword evidence="1" id="KW-0175">Coiled coil</keyword>
<dbReference type="Proteomes" id="UP001165366">
    <property type="component" value="Unassembled WGS sequence"/>
</dbReference>
<protein>
    <submittedName>
        <fullName evidence="2">Uncharacterized protein</fullName>
    </submittedName>
</protein>
<comment type="caution">
    <text evidence="2">The sequence shown here is derived from an EMBL/GenBank/DDBJ whole genome shotgun (WGS) entry which is preliminary data.</text>
</comment>
<name>A0ABS9KHQ6_9BACT</name>
<reference evidence="2" key="1">
    <citation type="submission" date="2022-01" db="EMBL/GenBank/DDBJ databases">
        <authorList>
            <person name="Wang Y."/>
        </authorList>
    </citation>
    <scope>NUCLEOTIDE SEQUENCE</scope>
    <source>
        <strain evidence="2">WB101</strain>
    </source>
</reference>
<feature type="coiled-coil region" evidence="1">
    <location>
        <begin position="76"/>
        <end position="103"/>
    </location>
</feature>
<evidence type="ECO:0000256" key="1">
    <source>
        <dbReference type="SAM" id="Coils"/>
    </source>
</evidence>
<gene>
    <name evidence="2" type="ORF">L6773_17555</name>
</gene>
<accession>A0ABS9KHQ6</accession>
<organism evidence="2 3">
    <name type="scientific">Rhodohalobacter sulfatireducens</name>
    <dbReference type="NCBI Taxonomy" id="2911366"/>
    <lineage>
        <taxon>Bacteria</taxon>
        <taxon>Pseudomonadati</taxon>
        <taxon>Balneolota</taxon>
        <taxon>Balneolia</taxon>
        <taxon>Balneolales</taxon>
        <taxon>Balneolaceae</taxon>
        <taxon>Rhodohalobacter</taxon>
    </lineage>
</organism>
<evidence type="ECO:0000313" key="3">
    <source>
        <dbReference type="Proteomes" id="UP001165366"/>
    </source>
</evidence>